<protein>
    <submittedName>
        <fullName evidence="2">Uncharacterized protein</fullName>
    </submittedName>
</protein>
<organism evidence="2 3">
    <name type="scientific">Vibrio eleionomae</name>
    <dbReference type="NCBI Taxonomy" id="2653505"/>
    <lineage>
        <taxon>Bacteria</taxon>
        <taxon>Pseudomonadati</taxon>
        <taxon>Pseudomonadota</taxon>
        <taxon>Gammaproteobacteria</taxon>
        <taxon>Vibrionales</taxon>
        <taxon>Vibrionaceae</taxon>
        <taxon>Vibrio</taxon>
    </lineage>
</organism>
<dbReference type="Proteomes" id="UP000462621">
    <property type="component" value="Unassembled WGS sequence"/>
</dbReference>
<reference evidence="2 3" key="1">
    <citation type="submission" date="2019-10" db="EMBL/GenBank/DDBJ databases">
        <title>Vibrio sp. nov. isolated from a shrimp pond.</title>
        <authorList>
            <person name="Gomez-Gil B."/>
            <person name="Enciso-Ibarra J."/>
            <person name="Enciso-Ibarra K."/>
            <person name="Bolan-Mejia C."/>
        </authorList>
    </citation>
    <scope>NUCLEOTIDE SEQUENCE [LARGE SCALE GENOMIC DNA]</scope>
    <source>
        <strain evidence="2 3">CAIM 722</strain>
    </source>
</reference>
<feature type="transmembrane region" description="Helical" evidence="1">
    <location>
        <begin position="293"/>
        <end position="314"/>
    </location>
</feature>
<feature type="transmembrane region" description="Helical" evidence="1">
    <location>
        <begin position="161"/>
        <end position="182"/>
    </location>
</feature>
<keyword evidence="1" id="KW-0812">Transmembrane</keyword>
<feature type="transmembrane region" description="Helical" evidence="1">
    <location>
        <begin position="194"/>
        <end position="211"/>
    </location>
</feature>
<evidence type="ECO:0000313" key="2">
    <source>
        <dbReference type="EMBL" id="MZI93131.1"/>
    </source>
</evidence>
<keyword evidence="1" id="KW-1133">Transmembrane helix</keyword>
<keyword evidence="3" id="KW-1185">Reference proteome</keyword>
<dbReference type="AlphaFoldDB" id="A0A7X4LJR9"/>
<feature type="transmembrane region" description="Helical" evidence="1">
    <location>
        <begin position="56"/>
        <end position="73"/>
    </location>
</feature>
<feature type="transmembrane region" description="Helical" evidence="1">
    <location>
        <begin position="326"/>
        <end position="356"/>
    </location>
</feature>
<dbReference type="EMBL" id="WEKT01000010">
    <property type="protein sequence ID" value="MZI93131.1"/>
    <property type="molecule type" value="Genomic_DNA"/>
</dbReference>
<gene>
    <name evidence="2" type="ORF">F9817_07955</name>
</gene>
<dbReference type="RefSeq" id="WP_161154431.1">
    <property type="nucleotide sequence ID" value="NZ_WEKT01000010.1"/>
</dbReference>
<keyword evidence="1" id="KW-0472">Membrane</keyword>
<evidence type="ECO:0000256" key="1">
    <source>
        <dbReference type="SAM" id="Phobius"/>
    </source>
</evidence>
<feature type="transmembrane region" description="Helical" evidence="1">
    <location>
        <begin position="368"/>
        <end position="389"/>
    </location>
</feature>
<proteinExistence type="predicted"/>
<evidence type="ECO:0000313" key="3">
    <source>
        <dbReference type="Proteomes" id="UP000462621"/>
    </source>
</evidence>
<name>A0A7X4LJR9_9VIBR</name>
<feature type="transmembrane region" description="Helical" evidence="1">
    <location>
        <begin position="409"/>
        <end position="428"/>
    </location>
</feature>
<accession>A0A7X4LJR9</accession>
<feature type="transmembrane region" description="Helical" evidence="1">
    <location>
        <begin position="223"/>
        <end position="244"/>
    </location>
</feature>
<feature type="transmembrane region" description="Helical" evidence="1">
    <location>
        <begin position="30"/>
        <end position="49"/>
    </location>
</feature>
<comment type="caution">
    <text evidence="2">The sequence shown here is derived from an EMBL/GenBank/DDBJ whole genome shotgun (WGS) entry which is preliminary data.</text>
</comment>
<sequence>MNPKIAALCGWLMIVSLVLSLSSELLNLLPSYWAGVPIWISSLFFFPYVKPTQKKQIIILVIFGMFGLLYGTMHHLDARYFIRTLEANQTVVTMLIGVGFLRIFAADNVQTKEALPKGGHSLTKTLFGVHLFGAVLNMSSVVIVGDKLAMQRPLSPTQGLTLLRGFAICAFWSPFFAAMGMTLTSAPGSHLSTLIVYGIPVSIIALLLSAWEIRNQPDAEQCLGYPIGVQSLWMPCLLAIIVIVEHNIWPNASVLSLVALTSVTFIALWLFIKKGKQRPKIAKRHIEVGVASSAGEVVLFAAAAMLASGVASILTSLNIQLAPDHFGAVAAIITLLVLVVLAMTGMHPVTSVVLAGSILAPSVTDPNLLGLTLLMGWSLGITFSSFSGVQLSIQSRYDLQAKTLLRLNWRYVLIMFIVCAATLWLYAFQHPYL</sequence>
<feature type="transmembrane region" description="Helical" evidence="1">
    <location>
        <begin position="250"/>
        <end position="272"/>
    </location>
</feature>
<feature type="transmembrane region" description="Helical" evidence="1">
    <location>
        <begin position="127"/>
        <end position="149"/>
    </location>
</feature>